<dbReference type="Gene3D" id="1.20.1270.180">
    <property type="match status" value="1"/>
</dbReference>
<dbReference type="Proteomes" id="UP000195442">
    <property type="component" value="Unassembled WGS sequence"/>
</dbReference>
<accession>A0A1R4H3S9</accession>
<dbReference type="Pfam" id="PF07007">
    <property type="entry name" value="LprI"/>
    <property type="match status" value="1"/>
</dbReference>
<organism evidence="2 3">
    <name type="scientific">Crenothrix polyspora</name>
    <dbReference type="NCBI Taxonomy" id="360316"/>
    <lineage>
        <taxon>Bacteria</taxon>
        <taxon>Pseudomonadati</taxon>
        <taxon>Pseudomonadota</taxon>
        <taxon>Gammaproteobacteria</taxon>
        <taxon>Methylococcales</taxon>
        <taxon>Crenotrichaceae</taxon>
        <taxon>Crenothrix</taxon>
    </lineage>
</organism>
<evidence type="ECO:0000313" key="2">
    <source>
        <dbReference type="EMBL" id="SJM90884.1"/>
    </source>
</evidence>
<reference evidence="3" key="1">
    <citation type="submission" date="2017-02" db="EMBL/GenBank/DDBJ databases">
        <authorList>
            <person name="Daims H."/>
        </authorList>
    </citation>
    <scope>NUCLEOTIDE SEQUENCE [LARGE SCALE GENOMIC DNA]</scope>
</reference>
<keyword evidence="3" id="KW-1185">Reference proteome</keyword>
<dbReference type="EMBL" id="FUKJ01000102">
    <property type="protein sequence ID" value="SJM90884.1"/>
    <property type="molecule type" value="Genomic_DNA"/>
</dbReference>
<proteinExistence type="predicted"/>
<sequence>MKNLILIALCIYSTYSYSATQEYTRCIKEGVKFDYACAKVEYDHHSKRLKNALDAMLNLRNVNKKDLLKQQEKWVKYRDEACPKNIGVTTTYWQSCVARLTKSRANEVEKIMKKH</sequence>
<dbReference type="InterPro" id="IPR009739">
    <property type="entry name" value="LprI-like_N"/>
</dbReference>
<evidence type="ECO:0000313" key="3">
    <source>
        <dbReference type="Proteomes" id="UP000195442"/>
    </source>
</evidence>
<dbReference type="RefSeq" id="WP_087146290.1">
    <property type="nucleotide sequence ID" value="NZ_FUKJ01000102.1"/>
</dbReference>
<evidence type="ECO:0000259" key="1">
    <source>
        <dbReference type="Pfam" id="PF07007"/>
    </source>
</evidence>
<dbReference type="AlphaFoldDB" id="A0A1R4H3S9"/>
<gene>
    <name evidence="2" type="ORF">CRENPOLYSF2_1900002</name>
</gene>
<name>A0A1R4H3S9_9GAMM</name>
<dbReference type="OrthoDB" id="7340239at2"/>
<feature type="domain" description="Lysozyme inhibitor LprI-like N-terminal" evidence="1">
    <location>
        <begin position="36"/>
        <end position="107"/>
    </location>
</feature>
<protein>
    <recommendedName>
        <fullName evidence="1">Lysozyme inhibitor LprI-like N-terminal domain-containing protein</fullName>
    </recommendedName>
</protein>